<keyword evidence="12" id="KW-1185">Reference proteome</keyword>
<comment type="similarity">
    <text evidence="3 10">Belongs to the cytochrome P450 family.</text>
</comment>
<dbReference type="CDD" id="cd11065">
    <property type="entry name" value="CYP64-like"/>
    <property type="match status" value="1"/>
</dbReference>
<dbReference type="EMBL" id="JAACJO010000026">
    <property type="protein sequence ID" value="KAF5347282.1"/>
    <property type="molecule type" value="Genomic_DNA"/>
</dbReference>
<dbReference type="InterPro" id="IPR002401">
    <property type="entry name" value="Cyt_P450_E_grp-I"/>
</dbReference>
<dbReference type="Gene3D" id="1.10.630.10">
    <property type="entry name" value="Cytochrome P450"/>
    <property type="match status" value="1"/>
</dbReference>
<keyword evidence="5 9" id="KW-0479">Metal-binding</keyword>
<dbReference type="GO" id="GO:0004497">
    <property type="term" value="F:monooxygenase activity"/>
    <property type="evidence" value="ECO:0007669"/>
    <property type="project" value="UniProtKB-KW"/>
</dbReference>
<dbReference type="AlphaFoldDB" id="A0A8H5CSR0"/>
<evidence type="ECO:0000256" key="3">
    <source>
        <dbReference type="ARBA" id="ARBA00010617"/>
    </source>
</evidence>
<dbReference type="GO" id="GO:0016705">
    <property type="term" value="F:oxidoreductase activity, acting on paired donors, with incorporation or reduction of molecular oxygen"/>
    <property type="evidence" value="ECO:0007669"/>
    <property type="project" value="InterPro"/>
</dbReference>
<organism evidence="11 12">
    <name type="scientific">Leucocoprinus leucothites</name>
    <dbReference type="NCBI Taxonomy" id="201217"/>
    <lineage>
        <taxon>Eukaryota</taxon>
        <taxon>Fungi</taxon>
        <taxon>Dikarya</taxon>
        <taxon>Basidiomycota</taxon>
        <taxon>Agaricomycotina</taxon>
        <taxon>Agaricomycetes</taxon>
        <taxon>Agaricomycetidae</taxon>
        <taxon>Agaricales</taxon>
        <taxon>Agaricineae</taxon>
        <taxon>Agaricaceae</taxon>
        <taxon>Leucocoprinus</taxon>
    </lineage>
</organism>
<evidence type="ECO:0000256" key="4">
    <source>
        <dbReference type="ARBA" id="ARBA00022617"/>
    </source>
</evidence>
<dbReference type="InterPro" id="IPR036396">
    <property type="entry name" value="Cyt_P450_sf"/>
</dbReference>
<gene>
    <name evidence="11" type="ORF">D9756_009993</name>
</gene>
<keyword evidence="6 10" id="KW-0560">Oxidoreductase</keyword>
<dbReference type="PRINTS" id="PR00385">
    <property type="entry name" value="P450"/>
</dbReference>
<keyword evidence="4 9" id="KW-0349">Heme</keyword>
<evidence type="ECO:0000256" key="10">
    <source>
        <dbReference type="RuleBase" id="RU000461"/>
    </source>
</evidence>
<keyword evidence="7 9" id="KW-0408">Iron</keyword>
<dbReference type="PANTHER" id="PTHR46300">
    <property type="entry name" value="P450, PUTATIVE (EUROFUNG)-RELATED-RELATED"/>
    <property type="match status" value="1"/>
</dbReference>
<name>A0A8H5CSR0_9AGAR</name>
<dbReference type="InterPro" id="IPR050364">
    <property type="entry name" value="Cytochrome_P450_fung"/>
</dbReference>
<evidence type="ECO:0000256" key="2">
    <source>
        <dbReference type="ARBA" id="ARBA00005179"/>
    </source>
</evidence>
<dbReference type="SUPFAM" id="SSF48264">
    <property type="entry name" value="Cytochrome P450"/>
    <property type="match status" value="1"/>
</dbReference>
<evidence type="ECO:0000313" key="12">
    <source>
        <dbReference type="Proteomes" id="UP000559027"/>
    </source>
</evidence>
<keyword evidence="8 10" id="KW-0503">Monooxygenase</keyword>
<dbReference type="Pfam" id="PF00067">
    <property type="entry name" value="p450"/>
    <property type="match status" value="1"/>
</dbReference>
<dbReference type="PRINTS" id="PR00463">
    <property type="entry name" value="EP450I"/>
</dbReference>
<comment type="cofactor">
    <cofactor evidence="1 9">
        <name>heme</name>
        <dbReference type="ChEBI" id="CHEBI:30413"/>
    </cofactor>
</comment>
<dbReference type="OrthoDB" id="2789670at2759"/>
<dbReference type="InterPro" id="IPR017972">
    <property type="entry name" value="Cyt_P450_CS"/>
</dbReference>
<evidence type="ECO:0000256" key="8">
    <source>
        <dbReference type="ARBA" id="ARBA00023033"/>
    </source>
</evidence>
<dbReference type="PROSITE" id="PS00086">
    <property type="entry name" value="CYTOCHROME_P450"/>
    <property type="match status" value="1"/>
</dbReference>
<evidence type="ECO:0000256" key="9">
    <source>
        <dbReference type="PIRSR" id="PIRSR602401-1"/>
    </source>
</evidence>
<evidence type="ECO:0000256" key="6">
    <source>
        <dbReference type="ARBA" id="ARBA00023002"/>
    </source>
</evidence>
<dbReference type="InterPro" id="IPR001128">
    <property type="entry name" value="Cyt_P450"/>
</dbReference>
<evidence type="ECO:0000256" key="7">
    <source>
        <dbReference type="ARBA" id="ARBA00023004"/>
    </source>
</evidence>
<dbReference type="PANTHER" id="PTHR46300:SF5">
    <property type="entry name" value="CYTOCHROME P450"/>
    <property type="match status" value="1"/>
</dbReference>
<feature type="binding site" description="axial binding residue" evidence="9">
    <location>
        <position position="438"/>
    </location>
    <ligand>
        <name>heme</name>
        <dbReference type="ChEBI" id="CHEBI:30413"/>
    </ligand>
    <ligandPart>
        <name>Fe</name>
        <dbReference type="ChEBI" id="CHEBI:18248"/>
    </ligandPart>
</feature>
<dbReference type="GO" id="GO:0020037">
    <property type="term" value="F:heme binding"/>
    <property type="evidence" value="ECO:0007669"/>
    <property type="project" value="InterPro"/>
</dbReference>
<evidence type="ECO:0008006" key="13">
    <source>
        <dbReference type="Google" id="ProtNLM"/>
    </source>
</evidence>
<comment type="pathway">
    <text evidence="2">Secondary metabolite biosynthesis.</text>
</comment>
<reference evidence="11 12" key="1">
    <citation type="journal article" date="2020" name="ISME J.">
        <title>Uncovering the hidden diversity of litter-decomposition mechanisms in mushroom-forming fungi.</title>
        <authorList>
            <person name="Floudas D."/>
            <person name="Bentzer J."/>
            <person name="Ahren D."/>
            <person name="Johansson T."/>
            <person name="Persson P."/>
            <person name="Tunlid A."/>
        </authorList>
    </citation>
    <scope>NUCLEOTIDE SEQUENCE [LARGE SCALE GENOMIC DNA]</scope>
    <source>
        <strain evidence="11 12">CBS 146.42</strain>
    </source>
</reference>
<comment type="caution">
    <text evidence="11">The sequence shown here is derived from an EMBL/GenBank/DDBJ whole genome shotgun (WGS) entry which is preliminary data.</text>
</comment>
<accession>A0A8H5CSR0</accession>
<evidence type="ECO:0000313" key="11">
    <source>
        <dbReference type="EMBL" id="KAF5347282.1"/>
    </source>
</evidence>
<sequence>MENFAIYLFVTVSVLALIWRRKTRGLPPLPPSPPGYPILGHLRHIPPENPEIQYTKWAREYGDVLYLKVLNRPVVVLSSAEAAVDLLDRRSAKYSDRPGFPIFNLMGWTDSMTFLPYGRQFQRHRQLYQDYLSRTKVDGYSELQVAHAKRLALSLAKGEGDREDVLQKFGTAIILRIAVGHDMFLENDPSFDELVRGNGYAMTHCGPPGGTLVDLFPILQNFPSWFPGTFYANRARGFRDVVRRFYDYPFERVQRQLLNGVARHSFLAYHLNRLQETSNGEDQEAIDDIKGSTATMFAAGAGTMWSTLSVFMLAMVLHPECQEQAHKELDAHIPRSRLPVLEDRPALPYIDCIIQETYRWLPVTPLGVPHHNREDDVYKGMFIPKGATVFANSWGMSRDERLYQDAASFNPMRYKPKSEGGRDEPFPAFPFGFGRRICPGRALADTSIWIAVSTILSLFRVEKAHDPSGKELPQVGMRTGLTSHPLPYDCQIQIRDSHAKALLATIEEDLATP</sequence>
<proteinExistence type="inferred from homology"/>
<evidence type="ECO:0000256" key="1">
    <source>
        <dbReference type="ARBA" id="ARBA00001971"/>
    </source>
</evidence>
<dbReference type="Proteomes" id="UP000559027">
    <property type="component" value="Unassembled WGS sequence"/>
</dbReference>
<dbReference type="GO" id="GO:0005506">
    <property type="term" value="F:iron ion binding"/>
    <property type="evidence" value="ECO:0007669"/>
    <property type="project" value="InterPro"/>
</dbReference>
<evidence type="ECO:0000256" key="5">
    <source>
        <dbReference type="ARBA" id="ARBA00022723"/>
    </source>
</evidence>
<protein>
    <recommendedName>
        <fullName evidence="13">Cytochrome P450</fullName>
    </recommendedName>
</protein>